<comment type="function">
    <text evidence="12">Part of the ABC transporter FtsEX involved in cellular division.</text>
</comment>
<keyword evidence="9" id="KW-1133">Transmembrane helix</keyword>
<dbReference type="Pfam" id="PF02687">
    <property type="entry name" value="FtsX"/>
    <property type="match status" value="1"/>
</dbReference>
<gene>
    <name evidence="15" type="primary">ftsX</name>
    <name evidence="15" type="ORF">Lgee_1356</name>
</gene>
<evidence type="ECO:0000256" key="4">
    <source>
        <dbReference type="ARBA" id="ARBA00021907"/>
    </source>
</evidence>
<evidence type="ECO:0000256" key="11">
    <source>
        <dbReference type="ARBA" id="ARBA00023306"/>
    </source>
</evidence>
<keyword evidence="11 12" id="KW-0131">Cell cycle</keyword>
<evidence type="ECO:0000259" key="13">
    <source>
        <dbReference type="Pfam" id="PF02687"/>
    </source>
</evidence>
<dbReference type="Pfam" id="PF18075">
    <property type="entry name" value="FtsX_ECD"/>
    <property type="match status" value="1"/>
</dbReference>
<sequence length="310" mass="33340">MLSRMSLRLTHHRQAALSSLNELAARPLSSLFTMTVIALALTLPTLLWVVSHNLSGLKVDWRNGGHMAVYLKSGVTEEEARAVRDTLASLPGVGDAVLKLPAEGLAELAAEGGMGEVLQYLPDNPLPAVIDVTPSLSVTSEAAEDALLDRLRTSALVEEVQEDRAFVTRLHALMNLLNAFDRGLMLLLAGAVVLIIGNTMRLLMHARMEVIRVLKLVGAPDSYIARPFLYSGIWLGTGGALLALFFAESLLWSLRSAVNGVAEAYATQFSVQGVSFMQTVLTVLLAALLGWMGAKLAVLPFLSRDEGART</sequence>
<feature type="domain" description="FtsX extracellular" evidence="14">
    <location>
        <begin position="67"/>
        <end position="155"/>
    </location>
</feature>
<dbReference type="EMBL" id="LNYC01000051">
    <property type="protein sequence ID" value="KTC99090.1"/>
    <property type="molecule type" value="Genomic_DNA"/>
</dbReference>
<evidence type="ECO:0000256" key="1">
    <source>
        <dbReference type="ARBA" id="ARBA00004429"/>
    </source>
</evidence>
<dbReference type="OrthoDB" id="9813411at2"/>
<dbReference type="NCBIfam" id="TIGR00439">
    <property type="entry name" value="FtsX_Gneg"/>
    <property type="match status" value="1"/>
</dbReference>
<comment type="subcellular location">
    <subcellularLocation>
        <location evidence="1">Cell inner membrane</location>
        <topology evidence="1">Multi-pass membrane protein</topology>
    </subcellularLocation>
</comment>
<dbReference type="GO" id="GO:0005886">
    <property type="term" value="C:plasma membrane"/>
    <property type="evidence" value="ECO:0007669"/>
    <property type="project" value="UniProtKB-SubCell"/>
</dbReference>
<dbReference type="RefSeq" id="WP_028387250.1">
    <property type="nucleotide sequence ID" value="NZ_CAAAHN010000005.1"/>
</dbReference>
<keyword evidence="8" id="KW-0812">Transmembrane</keyword>
<comment type="caution">
    <text evidence="15">The sequence shown here is derived from an EMBL/GenBank/DDBJ whole genome shotgun (WGS) entry which is preliminary data.</text>
</comment>
<comment type="subunit">
    <text evidence="3">Forms a membrane-associated complex with FtsE.</text>
</comment>
<keyword evidence="16" id="KW-1185">Reference proteome</keyword>
<keyword evidence="6 12" id="KW-0997">Cell inner membrane</keyword>
<dbReference type="PANTHER" id="PTHR47755:SF1">
    <property type="entry name" value="CELL DIVISION PROTEIN FTSX"/>
    <property type="match status" value="1"/>
</dbReference>
<organism evidence="15 16">
    <name type="scientific">Legionella geestiana</name>
    <dbReference type="NCBI Taxonomy" id="45065"/>
    <lineage>
        <taxon>Bacteria</taxon>
        <taxon>Pseudomonadati</taxon>
        <taxon>Pseudomonadota</taxon>
        <taxon>Gammaproteobacteria</taxon>
        <taxon>Legionellales</taxon>
        <taxon>Legionellaceae</taxon>
        <taxon>Legionella</taxon>
    </lineage>
</organism>
<dbReference type="InterPro" id="IPR047590">
    <property type="entry name" value="FtsX_proteobact-type"/>
</dbReference>
<dbReference type="STRING" id="45065.Lgee_1356"/>
<dbReference type="GO" id="GO:0051301">
    <property type="term" value="P:cell division"/>
    <property type="evidence" value="ECO:0007669"/>
    <property type="project" value="UniProtKB-KW"/>
</dbReference>
<accession>A0A0W0TTU3</accession>
<name>A0A0W0TTU3_9GAMM</name>
<keyword evidence="5 12" id="KW-1003">Cell membrane</keyword>
<evidence type="ECO:0000256" key="5">
    <source>
        <dbReference type="ARBA" id="ARBA00022475"/>
    </source>
</evidence>
<evidence type="ECO:0000256" key="6">
    <source>
        <dbReference type="ARBA" id="ARBA00022519"/>
    </source>
</evidence>
<dbReference type="Gene3D" id="3.30.70.3040">
    <property type="match status" value="1"/>
</dbReference>
<evidence type="ECO:0000256" key="2">
    <source>
        <dbReference type="ARBA" id="ARBA00007379"/>
    </source>
</evidence>
<comment type="similarity">
    <text evidence="2 12">Belongs to the ABC-4 integral membrane protein family. FtsX subfamily.</text>
</comment>
<evidence type="ECO:0000256" key="9">
    <source>
        <dbReference type="ARBA" id="ARBA00022989"/>
    </source>
</evidence>
<evidence type="ECO:0000313" key="16">
    <source>
        <dbReference type="Proteomes" id="UP000054785"/>
    </source>
</evidence>
<evidence type="ECO:0000313" key="15">
    <source>
        <dbReference type="EMBL" id="KTC99090.1"/>
    </source>
</evidence>
<dbReference type="PIRSF" id="PIRSF003097">
    <property type="entry name" value="FtsX"/>
    <property type="match status" value="1"/>
</dbReference>
<proteinExistence type="inferred from homology"/>
<dbReference type="PANTHER" id="PTHR47755">
    <property type="entry name" value="CELL DIVISION PROTEIN FTSX"/>
    <property type="match status" value="1"/>
</dbReference>
<dbReference type="GO" id="GO:0032153">
    <property type="term" value="C:cell division site"/>
    <property type="evidence" value="ECO:0007669"/>
    <property type="project" value="TreeGrafter"/>
</dbReference>
<feature type="domain" description="ABC3 transporter permease C-terminal" evidence="13">
    <location>
        <begin position="184"/>
        <end position="292"/>
    </location>
</feature>
<protein>
    <recommendedName>
        <fullName evidence="4 12">Cell division protein FtsX</fullName>
    </recommendedName>
</protein>
<dbReference type="InterPro" id="IPR003838">
    <property type="entry name" value="ABC3_permease_C"/>
</dbReference>
<evidence type="ECO:0000256" key="3">
    <source>
        <dbReference type="ARBA" id="ARBA00011160"/>
    </source>
</evidence>
<evidence type="ECO:0000256" key="8">
    <source>
        <dbReference type="ARBA" id="ARBA00022692"/>
    </source>
</evidence>
<evidence type="ECO:0000256" key="12">
    <source>
        <dbReference type="PIRNR" id="PIRNR003097"/>
    </source>
</evidence>
<dbReference type="InterPro" id="IPR040690">
    <property type="entry name" value="FtsX_ECD"/>
</dbReference>
<dbReference type="AlphaFoldDB" id="A0A0W0TTU3"/>
<dbReference type="Proteomes" id="UP000054785">
    <property type="component" value="Unassembled WGS sequence"/>
</dbReference>
<dbReference type="InterPro" id="IPR004513">
    <property type="entry name" value="FtsX"/>
</dbReference>
<evidence type="ECO:0000256" key="10">
    <source>
        <dbReference type="ARBA" id="ARBA00023136"/>
    </source>
</evidence>
<dbReference type="PATRIC" id="fig|45065.4.peg.1464"/>
<keyword evidence="10 12" id="KW-0472">Membrane</keyword>
<reference evidence="15 16" key="1">
    <citation type="submission" date="2015-11" db="EMBL/GenBank/DDBJ databases">
        <title>Genomic analysis of 38 Legionella species identifies large and diverse effector repertoires.</title>
        <authorList>
            <person name="Burstein D."/>
            <person name="Amaro F."/>
            <person name="Zusman T."/>
            <person name="Lifshitz Z."/>
            <person name="Cohen O."/>
            <person name="Gilbert J.A."/>
            <person name="Pupko T."/>
            <person name="Shuman H.A."/>
            <person name="Segal G."/>
        </authorList>
    </citation>
    <scope>NUCLEOTIDE SEQUENCE [LARGE SCALE GENOMIC DNA]</scope>
    <source>
        <strain evidence="15 16">ATCC 49504</strain>
    </source>
</reference>
<evidence type="ECO:0000256" key="7">
    <source>
        <dbReference type="ARBA" id="ARBA00022618"/>
    </source>
</evidence>
<keyword evidence="7 12" id="KW-0132">Cell division</keyword>
<evidence type="ECO:0000259" key="14">
    <source>
        <dbReference type="Pfam" id="PF18075"/>
    </source>
</evidence>